<dbReference type="PROSITE" id="PS00894">
    <property type="entry name" value="HTH_DEOR_1"/>
    <property type="match status" value="1"/>
</dbReference>
<comment type="caution">
    <text evidence="6">The sequence shown here is derived from an EMBL/GenBank/DDBJ whole genome shotgun (WGS) entry which is preliminary data.</text>
</comment>
<name>A0ABT7JRF1_9HYPH</name>
<accession>A0ABT7JRF1</accession>
<dbReference type="SUPFAM" id="SSF100950">
    <property type="entry name" value="NagB/RpiA/CoA transferase-like"/>
    <property type="match status" value="1"/>
</dbReference>
<gene>
    <name evidence="6" type="ORF">PY649_08475</name>
</gene>
<evidence type="ECO:0000256" key="1">
    <source>
        <dbReference type="ARBA" id="ARBA00022491"/>
    </source>
</evidence>
<dbReference type="InterPro" id="IPR001034">
    <property type="entry name" value="DeoR_HTH"/>
</dbReference>
<dbReference type="EMBL" id="JARFYM010000004">
    <property type="protein sequence ID" value="MDL2398924.1"/>
    <property type="molecule type" value="Genomic_DNA"/>
</dbReference>
<sequence length="253" mass="27338">MSGFNQRKDALLRLLQIGAPTVQALSAALGVSVATVRRDLAALADEGVIARTYGGATLLQRAEPTFDFRMRVAAAAKRRIAEAAFEALDGASTIFLDAGTTVGAFAEKLALMQDSLNGLVVVTQSHRVAAILANIASIELFLLGGRYRANSEGVFGPLAERTIEAFRFEKIFLGADSVSAEFGLGETTLEQVRLKEVAMQRTKATIVLADATKFQDQTLPFWTRLPKGARLLTDEASEHMRQQYREAGFTISA</sequence>
<dbReference type="PRINTS" id="PR00037">
    <property type="entry name" value="HTHLACR"/>
</dbReference>
<dbReference type="PANTHER" id="PTHR30363">
    <property type="entry name" value="HTH-TYPE TRANSCRIPTIONAL REGULATOR SRLR-RELATED"/>
    <property type="match status" value="1"/>
</dbReference>
<keyword evidence="3 6" id="KW-0238">DNA-binding</keyword>
<evidence type="ECO:0000256" key="3">
    <source>
        <dbReference type="ARBA" id="ARBA00023125"/>
    </source>
</evidence>
<dbReference type="SMART" id="SM01134">
    <property type="entry name" value="DeoRC"/>
    <property type="match status" value="1"/>
</dbReference>
<reference evidence="6" key="1">
    <citation type="submission" date="2023-06" db="EMBL/GenBank/DDBJ databases">
        <title>Phylogenetic Diversity of Rhizobium strains.</title>
        <authorList>
            <person name="Moura F.T."/>
            <person name="Helene L.C.F."/>
            <person name="Hungria M."/>
        </authorList>
    </citation>
    <scope>NUCLEOTIDE SEQUENCE</scope>
    <source>
        <strain evidence="6">CCGE526</strain>
    </source>
</reference>
<dbReference type="PANTHER" id="PTHR30363:SF4">
    <property type="entry name" value="GLYCEROL-3-PHOSPHATE REGULON REPRESSOR"/>
    <property type="match status" value="1"/>
</dbReference>
<dbReference type="PROSITE" id="PS51000">
    <property type="entry name" value="HTH_DEOR_2"/>
    <property type="match status" value="1"/>
</dbReference>
<dbReference type="InterPro" id="IPR036390">
    <property type="entry name" value="WH_DNA-bd_sf"/>
</dbReference>
<dbReference type="Gene3D" id="1.10.10.10">
    <property type="entry name" value="Winged helix-like DNA-binding domain superfamily/Winged helix DNA-binding domain"/>
    <property type="match status" value="1"/>
</dbReference>
<dbReference type="SMART" id="SM00420">
    <property type="entry name" value="HTH_DEOR"/>
    <property type="match status" value="1"/>
</dbReference>
<dbReference type="InterPro" id="IPR014036">
    <property type="entry name" value="DeoR-like_C"/>
</dbReference>
<feature type="domain" description="HTH deoR-type" evidence="5">
    <location>
        <begin position="3"/>
        <end position="58"/>
    </location>
</feature>
<evidence type="ECO:0000259" key="5">
    <source>
        <dbReference type="PROSITE" id="PS51000"/>
    </source>
</evidence>
<dbReference type="Pfam" id="PF00455">
    <property type="entry name" value="DeoRC"/>
    <property type="match status" value="1"/>
</dbReference>
<dbReference type="InterPro" id="IPR037171">
    <property type="entry name" value="NagB/RpiA_transferase-like"/>
</dbReference>
<proteinExistence type="predicted"/>
<keyword evidence="7" id="KW-1185">Reference proteome</keyword>
<dbReference type="Gene3D" id="3.40.50.1360">
    <property type="match status" value="1"/>
</dbReference>
<evidence type="ECO:0000313" key="6">
    <source>
        <dbReference type="EMBL" id="MDL2398924.1"/>
    </source>
</evidence>
<dbReference type="SUPFAM" id="SSF46785">
    <property type="entry name" value="Winged helix' DNA-binding domain"/>
    <property type="match status" value="1"/>
</dbReference>
<dbReference type="InterPro" id="IPR050313">
    <property type="entry name" value="Carb_Metab_HTH_regulators"/>
</dbReference>
<dbReference type="RefSeq" id="WP_285867818.1">
    <property type="nucleotide sequence ID" value="NZ_JARFYM010000004.1"/>
</dbReference>
<evidence type="ECO:0000256" key="2">
    <source>
        <dbReference type="ARBA" id="ARBA00023015"/>
    </source>
</evidence>
<dbReference type="Pfam" id="PF08220">
    <property type="entry name" value="HTH_DeoR"/>
    <property type="match status" value="1"/>
</dbReference>
<dbReference type="Proteomes" id="UP001172645">
    <property type="component" value="Unassembled WGS sequence"/>
</dbReference>
<evidence type="ECO:0000256" key="4">
    <source>
        <dbReference type="ARBA" id="ARBA00023163"/>
    </source>
</evidence>
<keyword evidence="2" id="KW-0805">Transcription regulation</keyword>
<keyword evidence="1" id="KW-0678">Repressor</keyword>
<dbReference type="InterPro" id="IPR018356">
    <property type="entry name" value="Tscrpt_reg_HTH_DeoR_CS"/>
</dbReference>
<keyword evidence="4" id="KW-0804">Transcription</keyword>
<evidence type="ECO:0000313" key="7">
    <source>
        <dbReference type="Proteomes" id="UP001172645"/>
    </source>
</evidence>
<organism evidence="6 7">
    <name type="scientific">Rhizobium mayense</name>
    <dbReference type="NCBI Taxonomy" id="1312184"/>
    <lineage>
        <taxon>Bacteria</taxon>
        <taxon>Pseudomonadati</taxon>
        <taxon>Pseudomonadota</taxon>
        <taxon>Alphaproteobacteria</taxon>
        <taxon>Hyphomicrobiales</taxon>
        <taxon>Rhizobiaceae</taxon>
        <taxon>Rhizobium/Agrobacterium group</taxon>
        <taxon>Rhizobium</taxon>
    </lineage>
</organism>
<dbReference type="InterPro" id="IPR036388">
    <property type="entry name" value="WH-like_DNA-bd_sf"/>
</dbReference>
<protein>
    <submittedName>
        <fullName evidence="6">DeoR/GlpR family DNA-binding transcription regulator</fullName>
    </submittedName>
</protein>
<dbReference type="GO" id="GO:0003677">
    <property type="term" value="F:DNA binding"/>
    <property type="evidence" value="ECO:0007669"/>
    <property type="project" value="UniProtKB-KW"/>
</dbReference>